<feature type="compositionally biased region" description="Low complexity" evidence="1">
    <location>
        <begin position="36"/>
        <end position="48"/>
    </location>
</feature>
<evidence type="ECO:0000313" key="2">
    <source>
        <dbReference type="EMBL" id="QHU06393.1"/>
    </source>
</evidence>
<evidence type="ECO:0000256" key="1">
    <source>
        <dbReference type="SAM" id="MobiDB-lite"/>
    </source>
</evidence>
<protein>
    <submittedName>
        <fullName evidence="2">Uncharacterized protein</fullName>
    </submittedName>
</protein>
<organism evidence="2">
    <name type="scientific">viral metagenome</name>
    <dbReference type="NCBI Taxonomy" id="1070528"/>
    <lineage>
        <taxon>unclassified sequences</taxon>
        <taxon>metagenomes</taxon>
        <taxon>organismal metagenomes</taxon>
    </lineage>
</organism>
<accession>A0A6C0JM05</accession>
<proteinExistence type="predicted"/>
<feature type="compositionally biased region" description="Basic and acidic residues" evidence="1">
    <location>
        <begin position="1"/>
        <end position="15"/>
    </location>
</feature>
<sequence>MDDKIKIKGDKGTKGRKDKNKKNIYSSKHIRNQMQNKTTTNTPSTANTDKGNVIEKISKI</sequence>
<feature type="region of interest" description="Disordered" evidence="1">
    <location>
        <begin position="1"/>
        <end position="60"/>
    </location>
</feature>
<name>A0A6C0JM05_9ZZZZ</name>
<dbReference type="AlphaFoldDB" id="A0A6C0JM05"/>
<dbReference type="EMBL" id="MN740433">
    <property type="protein sequence ID" value="QHU06393.1"/>
    <property type="molecule type" value="Genomic_DNA"/>
</dbReference>
<reference evidence="2" key="1">
    <citation type="journal article" date="2020" name="Nature">
        <title>Giant virus diversity and host interactions through global metagenomics.</title>
        <authorList>
            <person name="Schulz F."/>
            <person name="Roux S."/>
            <person name="Paez-Espino D."/>
            <person name="Jungbluth S."/>
            <person name="Walsh D.A."/>
            <person name="Denef V.J."/>
            <person name="McMahon K.D."/>
            <person name="Konstantinidis K.T."/>
            <person name="Eloe-Fadrosh E.A."/>
            <person name="Kyrpides N.C."/>
            <person name="Woyke T."/>
        </authorList>
    </citation>
    <scope>NUCLEOTIDE SEQUENCE</scope>
    <source>
        <strain evidence="2">GVMAG-M-3300027747-57</strain>
    </source>
</reference>